<dbReference type="SUPFAM" id="SSF52540">
    <property type="entry name" value="P-loop containing nucleoside triphosphate hydrolases"/>
    <property type="match status" value="1"/>
</dbReference>
<dbReference type="AlphaFoldDB" id="A0A553HKQ6"/>
<sequence>MSDQPIRIAVFGKTGAGKTSFIKRATGADLEVGDGAASATKNIQQVEVSPNKVGGHTVFLIDTPGFNDTDLEEPTLFLNLAKWLANSHYNGERLNGAIFLQGINEVRVLKGEEDGVKLFETIVGEQNFPHVIVATTMWDQVEKEFGVRNEENRAKLWHNLRAGDAKFVRFYNTENSAIEIVRGCLGFSETKFLLQKELIENKGKVRKTTAAEFLYNSLGTKIEDIRVQVKISGGNRKLRQTIKKLNVQINFGAAAWKAVAAAATTVGVARVWVWDMQ</sequence>
<accession>A0A553HKQ6</accession>
<comment type="caution">
    <text evidence="2">The sequence shown here is derived from an EMBL/GenBank/DDBJ whole genome shotgun (WGS) entry which is preliminary data.</text>
</comment>
<reference evidence="3" key="1">
    <citation type="submission" date="2019-06" db="EMBL/GenBank/DDBJ databases">
        <title>Draft genome sequence of the griseofulvin-producing fungus Xylaria cubensis strain G536.</title>
        <authorList>
            <person name="Mead M.E."/>
            <person name="Raja H.A."/>
            <person name="Steenwyk J.L."/>
            <person name="Knowles S.L."/>
            <person name="Oberlies N.H."/>
            <person name="Rokas A."/>
        </authorList>
    </citation>
    <scope>NUCLEOTIDE SEQUENCE [LARGE SCALE GENOMIC DNA]</scope>
    <source>
        <strain evidence="3">G536</strain>
    </source>
</reference>
<dbReference type="OrthoDB" id="8954335at2759"/>
<dbReference type="Gene3D" id="3.40.50.300">
    <property type="entry name" value="P-loop containing nucleotide triphosphate hydrolases"/>
    <property type="match status" value="1"/>
</dbReference>
<dbReference type="GO" id="GO:0005525">
    <property type="term" value="F:GTP binding"/>
    <property type="evidence" value="ECO:0007669"/>
    <property type="project" value="InterPro"/>
</dbReference>
<organism evidence="2 3">
    <name type="scientific">Xylaria flabelliformis</name>
    <dbReference type="NCBI Taxonomy" id="2512241"/>
    <lineage>
        <taxon>Eukaryota</taxon>
        <taxon>Fungi</taxon>
        <taxon>Dikarya</taxon>
        <taxon>Ascomycota</taxon>
        <taxon>Pezizomycotina</taxon>
        <taxon>Sordariomycetes</taxon>
        <taxon>Xylariomycetidae</taxon>
        <taxon>Xylariales</taxon>
        <taxon>Xylariaceae</taxon>
        <taxon>Xylaria</taxon>
    </lineage>
</organism>
<proteinExistence type="predicted"/>
<evidence type="ECO:0000259" key="1">
    <source>
        <dbReference type="Pfam" id="PF01926"/>
    </source>
</evidence>
<evidence type="ECO:0000313" key="2">
    <source>
        <dbReference type="EMBL" id="TRX88530.1"/>
    </source>
</evidence>
<dbReference type="Proteomes" id="UP000319160">
    <property type="component" value="Unassembled WGS sequence"/>
</dbReference>
<dbReference type="InterPro" id="IPR006073">
    <property type="entry name" value="GTP-bd"/>
</dbReference>
<dbReference type="CDD" id="cd00882">
    <property type="entry name" value="Ras_like_GTPase"/>
    <property type="match status" value="1"/>
</dbReference>
<dbReference type="Pfam" id="PF01926">
    <property type="entry name" value="MMR_HSR1"/>
    <property type="match status" value="1"/>
</dbReference>
<evidence type="ECO:0000313" key="3">
    <source>
        <dbReference type="Proteomes" id="UP000319160"/>
    </source>
</evidence>
<keyword evidence="3" id="KW-1185">Reference proteome</keyword>
<name>A0A553HKQ6_9PEZI</name>
<dbReference type="EMBL" id="VFLP01000085">
    <property type="protein sequence ID" value="TRX88530.1"/>
    <property type="molecule type" value="Genomic_DNA"/>
</dbReference>
<feature type="domain" description="G" evidence="1">
    <location>
        <begin position="7"/>
        <end position="67"/>
    </location>
</feature>
<protein>
    <recommendedName>
        <fullName evidence="1">G domain-containing protein</fullName>
    </recommendedName>
</protein>
<dbReference type="InterPro" id="IPR027417">
    <property type="entry name" value="P-loop_NTPase"/>
</dbReference>
<gene>
    <name evidence="2" type="ORF">FHL15_010569</name>
</gene>